<keyword evidence="2" id="KW-0349">Heme</keyword>
<proteinExistence type="inferred from homology"/>
<dbReference type="GO" id="GO:0004497">
    <property type="term" value="F:monooxygenase activity"/>
    <property type="evidence" value="ECO:0007669"/>
    <property type="project" value="InterPro"/>
</dbReference>
<dbReference type="eggNOG" id="KOG0156">
    <property type="taxonomic scope" value="Eukaryota"/>
</dbReference>
<dbReference type="Gene3D" id="1.10.630.10">
    <property type="entry name" value="Cytochrome P450"/>
    <property type="match status" value="2"/>
</dbReference>
<keyword evidence="6" id="KW-0812">Transmembrane</keyword>
<evidence type="ECO:0000256" key="5">
    <source>
        <dbReference type="ARBA" id="ARBA00023004"/>
    </source>
</evidence>
<dbReference type="PANTHER" id="PTHR47955:SF8">
    <property type="entry name" value="CYTOCHROME P450 71D11-LIKE"/>
    <property type="match status" value="1"/>
</dbReference>
<gene>
    <name evidence="7" type="ORF">POPTR_014G166100</name>
</gene>
<feature type="transmembrane region" description="Helical" evidence="6">
    <location>
        <begin position="20"/>
        <end position="39"/>
    </location>
</feature>
<dbReference type="InterPro" id="IPR001128">
    <property type="entry name" value="Cyt_P450"/>
</dbReference>
<dbReference type="AlphaFoldDB" id="B9IAS4"/>
<evidence type="ECO:0008006" key="9">
    <source>
        <dbReference type="Google" id="ProtNLM"/>
    </source>
</evidence>
<keyword evidence="8" id="KW-1185">Reference proteome</keyword>
<evidence type="ECO:0000313" key="8">
    <source>
        <dbReference type="Proteomes" id="UP000006729"/>
    </source>
</evidence>
<evidence type="ECO:0000256" key="4">
    <source>
        <dbReference type="ARBA" id="ARBA00023002"/>
    </source>
</evidence>
<dbReference type="Proteomes" id="UP000006729">
    <property type="component" value="Chromosome 14"/>
</dbReference>
<dbReference type="EMBL" id="CM009303">
    <property type="protein sequence ID" value="PNT05311.1"/>
    <property type="molecule type" value="Genomic_DNA"/>
</dbReference>
<accession>B9IAS4</accession>
<sequence length="194" mass="21566">MAMRRASSISHTLLQLHCSFPALSTFAIQIFLFMLVKYWKKCKTSKLPLIGNLHQLNGGPLPHHGTTELSKKYGPAMQLQVGEKFAVVVSSPEAAKELSPFQGMFAAGSDTTVTTIEWAMSELLSGPGGLDRAQTELSKNLFRLHPPVPLLPREVTENQWAYDTREKQNDYNVWAISRDPQQGIDANSFQPEAP</sequence>
<comment type="similarity">
    <text evidence="1">Belongs to the cytochrome P450 family.</text>
</comment>
<evidence type="ECO:0000256" key="6">
    <source>
        <dbReference type="SAM" id="Phobius"/>
    </source>
</evidence>
<evidence type="ECO:0000256" key="3">
    <source>
        <dbReference type="ARBA" id="ARBA00022723"/>
    </source>
</evidence>
<dbReference type="Pfam" id="PF00067">
    <property type="entry name" value="p450"/>
    <property type="match status" value="1"/>
</dbReference>
<keyword evidence="5" id="KW-0408">Iron</keyword>
<reference evidence="7 8" key="1">
    <citation type="journal article" date="2006" name="Science">
        <title>The genome of black cottonwood, Populus trichocarpa (Torr. &amp; Gray).</title>
        <authorList>
            <person name="Tuskan G.A."/>
            <person name="Difazio S."/>
            <person name="Jansson S."/>
            <person name="Bohlmann J."/>
            <person name="Grigoriev I."/>
            <person name="Hellsten U."/>
            <person name="Putnam N."/>
            <person name="Ralph S."/>
            <person name="Rombauts S."/>
            <person name="Salamov A."/>
            <person name="Schein J."/>
            <person name="Sterck L."/>
            <person name="Aerts A."/>
            <person name="Bhalerao R.R."/>
            <person name="Bhalerao R.P."/>
            <person name="Blaudez D."/>
            <person name="Boerjan W."/>
            <person name="Brun A."/>
            <person name="Brunner A."/>
            <person name="Busov V."/>
            <person name="Campbell M."/>
            <person name="Carlson J."/>
            <person name="Chalot M."/>
            <person name="Chapman J."/>
            <person name="Chen G.L."/>
            <person name="Cooper D."/>
            <person name="Coutinho P.M."/>
            <person name="Couturier J."/>
            <person name="Covert S."/>
            <person name="Cronk Q."/>
            <person name="Cunningham R."/>
            <person name="Davis J."/>
            <person name="Degroeve S."/>
            <person name="Dejardin A."/>
            <person name="Depamphilis C."/>
            <person name="Detter J."/>
            <person name="Dirks B."/>
            <person name="Dubchak I."/>
            <person name="Duplessis S."/>
            <person name="Ehlting J."/>
            <person name="Ellis B."/>
            <person name="Gendler K."/>
            <person name="Goodstein D."/>
            <person name="Gribskov M."/>
            <person name="Grimwood J."/>
            <person name="Groover A."/>
            <person name="Gunter L."/>
            <person name="Hamberger B."/>
            <person name="Heinze B."/>
            <person name="Helariutta Y."/>
            <person name="Henrissat B."/>
            <person name="Holligan D."/>
            <person name="Holt R."/>
            <person name="Huang W."/>
            <person name="Islam-Faridi N."/>
            <person name="Jones S."/>
            <person name="Jones-Rhoades M."/>
            <person name="Jorgensen R."/>
            <person name="Joshi C."/>
            <person name="Kangasjarvi J."/>
            <person name="Karlsson J."/>
            <person name="Kelleher C."/>
            <person name="Kirkpatrick R."/>
            <person name="Kirst M."/>
            <person name="Kohler A."/>
            <person name="Kalluri U."/>
            <person name="Larimer F."/>
            <person name="Leebens-Mack J."/>
            <person name="Leple J.C."/>
            <person name="Locascio P."/>
            <person name="Lou Y."/>
            <person name="Lucas S."/>
            <person name="Martin F."/>
            <person name="Montanini B."/>
            <person name="Napoli C."/>
            <person name="Nelson D.R."/>
            <person name="Nelson C."/>
            <person name="Nieminen K."/>
            <person name="Nilsson O."/>
            <person name="Pereda V."/>
            <person name="Peter G."/>
            <person name="Philippe R."/>
            <person name="Pilate G."/>
            <person name="Poliakov A."/>
            <person name="Razumovskaya J."/>
            <person name="Richardson P."/>
            <person name="Rinaldi C."/>
            <person name="Ritland K."/>
            <person name="Rouze P."/>
            <person name="Ryaboy D."/>
            <person name="Schmutz J."/>
            <person name="Schrader J."/>
            <person name="Segerman B."/>
            <person name="Shin H."/>
            <person name="Siddiqui A."/>
            <person name="Sterky F."/>
            <person name="Terry A."/>
            <person name="Tsai C.J."/>
            <person name="Uberbacher E."/>
            <person name="Unneberg P."/>
            <person name="Vahala J."/>
            <person name="Wall K."/>
            <person name="Wessler S."/>
            <person name="Yang G."/>
            <person name="Yin T."/>
            <person name="Douglas C."/>
            <person name="Marra M."/>
            <person name="Sandberg G."/>
            <person name="Van de Peer Y."/>
            <person name="Rokhsar D."/>
        </authorList>
    </citation>
    <scope>NUCLEOTIDE SEQUENCE [LARGE SCALE GENOMIC DNA]</scope>
    <source>
        <strain evidence="8">cv. Nisqually</strain>
    </source>
</reference>
<dbReference type="InParanoid" id="B9IAS4"/>
<dbReference type="GO" id="GO:0005506">
    <property type="term" value="F:iron ion binding"/>
    <property type="evidence" value="ECO:0007669"/>
    <property type="project" value="InterPro"/>
</dbReference>
<evidence type="ECO:0000256" key="1">
    <source>
        <dbReference type="ARBA" id="ARBA00010617"/>
    </source>
</evidence>
<dbReference type="SUPFAM" id="SSF48264">
    <property type="entry name" value="Cytochrome P450"/>
    <property type="match status" value="2"/>
</dbReference>
<keyword evidence="4" id="KW-0560">Oxidoreductase</keyword>
<keyword evidence="6" id="KW-0472">Membrane</keyword>
<organism evidence="7 8">
    <name type="scientific">Populus trichocarpa</name>
    <name type="common">Western balsam poplar</name>
    <name type="synonym">Populus balsamifera subsp. trichocarpa</name>
    <dbReference type="NCBI Taxonomy" id="3694"/>
    <lineage>
        <taxon>Eukaryota</taxon>
        <taxon>Viridiplantae</taxon>
        <taxon>Streptophyta</taxon>
        <taxon>Embryophyta</taxon>
        <taxon>Tracheophyta</taxon>
        <taxon>Spermatophyta</taxon>
        <taxon>Magnoliopsida</taxon>
        <taxon>eudicotyledons</taxon>
        <taxon>Gunneridae</taxon>
        <taxon>Pentapetalae</taxon>
        <taxon>rosids</taxon>
        <taxon>fabids</taxon>
        <taxon>Malpighiales</taxon>
        <taxon>Salicaceae</taxon>
        <taxon>Saliceae</taxon>
        <taxon>Populus</taxon>
    </lineage>
</organism>
<dbReference type="GO" id="GO:0020037">
    <property type="term" value="F:heme binding"/>
    <property type="evidence" value="ECO:0007669"/>
    <property type="project" value="InterPro"/>
</dbReference>
<protein>
    <recommendedName>
        <fullName evidence="9">Cytochrome P450</fullName>
    </recommendedName>
</protein>
<evidence type="ECO:0000256" key="2">
    <source>
        <dbReference type="ARBA" id="ARBA00022617"/>
    </source>
</evidence>
<name>B9IAS4_POPTR</name>
<keyword evidence="6" id="KW-1133">Transmembrane helix</keyword>
<dbReference type="InterPro" id="IPR036396">
    <property type="entry name" value="Cyt_P450_sf"/>
</dbReference>
<dbReference type="PANTHER" id="PTHR47955">
    <property type="entry name" value="CYTOCHROME P450 FAMILY 71 PROTEIN"/>
    <property type="match status" value="1"/>
</dbReference>
<dbReference type="HOGENOM" id="CLU_1404596_0_0_1"/>
<keyword evidence="3" id="KW-0479">Metal-binding</keyword>
<dbReference type="GO" id="GO:0016705">
    <property type="term" value="F:oxidoreductase activity, acting on paired donors, with incorporation or reduction of molecular oxygen"/>
    <property type="evidence" value="ECO:0007669"/>
    <property type="project" value="InterPro"/>
</dbReference>
<evidence type="ECO:0000313" key="7">
    <source>
        <dbReference type="EMBL" id="PNT05311.1"/>
    </source>
</evidence>